<feature type="domain" description="Helicase ATP-binding" evidence="7">
    <location>
        <begin position="106"/>
        <end position="313"/>
    </location>
</feature>
<keyword evidence="4" id="KW-0010">Activator</keyword>
<keyword evidence="9" id="KW-1185">Reference proteome</keyword>
<name>A0A7D3UP71_9VIRU</name>
<keyword evidence="8" id="KW-0067">ATP-binding</keyword>
<dbReference type="PROSITE" id="PS00690">
    <property type="entry name" value="DEAH_ATP_HELICASE"/>
    <property type="match status" value="1"/>
</dbReference>
<dbReference type="SMART" id="SM00487">
    <property type="entry name" value="DEXDc"/>
    <property type="match status" value="1"/>
</dbReference>
<keyword evidence="3" id="KW-0378">Hydrolase</keyword>
<evidence type="ECO:0000256" key="4">
    <source>
        <dbReference type="ARBA" id="ARBA00023159"/>
    </source>
</evidence>
<proteinExistence type="inferred from homology"/>
<dbReference type="Proteomes" id="UP001162001">
    <property type="component" value="Segment"/>
</dbReference>
<keyword evidence="8" id="KW-0547">Nucleotide-binding</keyword>
<evidence type="ECO:0000256" key="3">
    <source>
        <dbReference type="ARBA" id="ARBA00022801"/>
    </source>
</evidence>
<dbReference type="GO" id="GO:0004386">
    <property type="term" value="F:helicase activity"/>
    <property type="evidence" value="ECO:0007669"/>
    <property type="project" value="UniProtKB-KW"/>
</dbReference>
<dbReference type="InterPro" id="IPR006935">
    <property type="entry name" value="Helicase/UvrB_N"/>
</dbReference>
<protein>
    <recommendedName>
        <fullName evidence="2">Early transcription factor 70 kDa subunit</fullName>
    </recommendedName>
    <alternativeName>
        <fullName evidence="5">ATP-dependent helicase VETFS</fullName>
    </alternativeName>
</protein>
<dbReference type="Pfam" id="PF04851">
    <property type="entry name" value="ResIII"/>
    <property type="match status" value="1"/>
</dbReference>
<dbReference type="PROSITE" id="PS51192">
    <property type="entry name" value="HELICASE_ATP_BIND_1"/>
    <property type="match status" value="1"/>
</dbReference>
<sequence length="1180" mass="137264">MSDDKTSSQSDEFFDEDFESSSDIDEDKSVLSDNKLRELMGVDYTYPDNDDPNFQEKVYKKREFYYHKMPNRPKMDKYQNIREYRDNICAGPKGLLPQQSFLSNFINPDTPYRGILVFHGLGSGKTCAGIAIAERFKPMVQKYGTKIYVLVSGPIIKENWKDELLNCTGETYLKQQDASVYTNDADRIKAKKNAISIALQYYRFMSYRSFYKKVLGEKIQEKVKTKDNKVKVIYRKTEEGEFERDISVDRIYNLNNSLIIIDEAHNLTGNAYGEALMKVIKNSHNLKVVLLTATPMKNLADDIIELINFLRPPNDLILRDKVFTSQKNHEMEFKPGGIEYLKNMTRGYISYLRGADPLTFAKRLDMGVIPKGLLFTKVVQCKMLPFQRKTYDETVRISDDTLDRRSEAVANFAFPGIDDKKELVGFYGREGINSVRNQLKANLELINRKIATEILNDKTLENDTDLFYVSDSGKSITGKILRIEYLKNFSVKFYKALKKINRLVWGKKGTRTAFVYSNLVKVGIEIFQEILLANGYLEYDDNPNNYKIKGTTRCYFCGKTFAEHQQMKGDFKVREQSRPQDMSESSTEYEKPKDSMPEHIFQPATFVSVTGKSTEEAAEIIPEEKQYILRNVFSHVDNMDGKYIKLVLGSKVINEGISLKNVAEVHVLDVYFNLGKVDQVIGRAIRHCSHYYMMNEQDPFPIVKVYKYAVTLGDELSSEEDLYKKAELKYLLIKKVERALKEASIDCPVNRSGNIFPEELEQFKDCAEPGQAKEGQESCPALCDYMECNFKCDSNILNNKYFNEADNIYRQLNKKELDYSTFTQTLARSEIETAKSKIKELYRMKYLYTLKDVVNYVRNSYEGEKKELFDDYFVFEALNELTPITENDFNNFRDTIFDKYNRQGYLIYINKYYIFQPFDQNENVPMYHRTVFDKQMQSNLTLYNYLKNVAKLPLGKAAKQKKEEAIVEKQQTLYDFDSIMDYYDSRDEFKYVGIIDKESSRRKTKSVEELADVFKIRDKRPKVLTKKRSTGLSSVFGSVCATSKSREILEEISKHVNIKTKPEDTRHDICERIKDKLLFLEKYSTGKDNMTYVMIPANHPLYPFPYNLENRVKFINDKIKDKIKFKIEMTQKKNKIRIDGNDAFTYTIEITNSKDLSEFSALLSSIGFKLDGKKWVIKIE</sequence>
<evidence type="ECO:0000256" key="1">
    <source>
        <dbReference type="ARBA" id="ARBA00008152"/>
    </source>
</evidence>
<dbReference type="EMBL" id="MT418680">
    <property type="protein sequence ID" value="QKF93768.1"/>
    <property type="molecule type" value="Genomic_DNA"/>
</dbReference>
<dbReference type="GO" id="GO:0005524">
    <property type="term" value="F:ATP binding"/>
    <property type="evidence" value="ECO:0007669"/>
    <property type="project" value="InterPro"/>
</dbReference>
<gene>
    <name evidence="8" type="ORF">Fadolivirus_1_310</name>
</gene>
<dbReference type="InterPro" id="IPR014001">
    <property type="entry name" value="Helicase_ATP-bd"/>
</dbReference>
<comment type="similarity">
    <text evidence="1">Belongs to the helicase family. VETF subfamily.</text>
</comment>
<dbReference type="InterPro" id="IPR002464">
    <property type="entry name" value="DNA/RNA_helicase_DEAH_CS"/>
</dbReference>
<dbReference type="Gene3D" id="3.40.50.300">
    <property type="entry name" value="P-loop containing nucleotide triphosphate hydrolases"/>
    <property type="match status" value="1"/>
</dbReference>
<accession>A0A7D3UP71</accession>
<evidence type="ECO:0000256" key="5">
    <source>
        <dbReference type="ARBA" id="ARBA00032553"/>
    </source>
</evidence>
<evidence type="ECO:0000259" key="7">
    <source>
        <dbReference type="PROSITE" id="PS51192"/>
    </source>
</evidence>
<reference evidence="8 9" key="1">
    <citation type="submission" date="2020-04" db="EMBL/GenBank/DDBJ databases">
        <title>Advantages and limits of metagenomic assembly and binning of a giant virus.</title>
        <authorList>
            <person name="Schulz F."/>
            <person name="Andreani J."/>
            <person name="Francis R."/>
            <person name="Boudjemaa H."/>
            <person name="Bou Khalil J.Y."/>
            <person name="Lee J."/>
            <person name="La Scola B."/>
            <person name="Woyke T."/>
        </authorList>
    </citation>
    <scope>NUCLEOTIDE SEQUENCE [LARGE SCALE GENOMIC DNA]</scope>
    <source>
        <strain evidence="8 9">FV1/VV64</strain>
    </source>
</reference>
<dbReference type="SUPFAM" id="SSF52540">
    <property type="entry name" value="P-loop containing nucleoside triphosphate hydrolases"/>
    <property type="match status" value="2"/>
</dbReference>
<keyword evidence="8" id="KW-0347">Helicase</keyword>
<feature type="region of interest" description="Disordered" evidence="6">
    <location>
        <begin position="1"/>
        <end position="30"/>
    </location>
</feature>
<feature type="region of interest" description="Disordered" evidence="6">
    <location>
        <begin position="570"/>
        <end position="595"/>
    </location>
</feature>
<organism evidence="8 9">
    <name type="scientific">Fadolivirus FV1/VV64</name>
    <dbReference type="NCBI Taxonomy" id="3070911"/>
    <lineage>
        <taxon>Viruses</taxon>
        <taxon>Varidnaviria</taxon>
        <taxon>Bamfordvirae</taxon>
        <taxon>Nucleocytoviricota</taxon>
        <taxon>Megaviricetes</taxon>
        <taxon>Imitervirales</taxon>
        <taxon>Mimiviridae</taxon>
        <taxon>Klosneuvirinae</taxon>
        <taxon>Fadolivirus</taxon>
        <taxon>Fadolivirus algeromassiliense</taxon>
    </lineage>
</organism>
<dbReference type="InterPro" id="IPR027417">
    <property type="entry name" value="P-loop_NTPase"/>
</dbReference>
<evidence type="ECO:0000256" key="6">
    <source>
        <dbReference type="SAM" id="MobiDB-lite"/>
    </source>
</evidence>
<dbReference type="GO" id="GO:0016787">
    <property type="term" value="F:hydrolase activity"/>
    <property type="evidence" value="ECO:0007669"/>
    <property type="project" value="UniProtKB-KW"/>
</dbReference>
<evidence type="ECO:0000313" key="8">
    <source>
        <dbReference type="EMBL" id="QKF93768.1"/>
    </source>
</evidence>
<evidence type="ECO:0000313" key="9">
    <source>
        <dbReference type="Proteomes" id="UP001162001"/>
    </source>
</evidence>
<feature type="compositionally biased region" description="Acidic residues" evidence="6">
    <location>
        <begin position="12"/>
        <end position="26"/>
    </location>
</feature>
<dbReference type="GO" id="GO:0003677">
    <property type="term" value="F:DNA binding"/>
    <property type="evidence" value="ECO:0007669"/>
    <property type="project" value="InterPro"/>
</dbReference>
<evidence type="ECO:0000256" key="2">
    <source>
        <dbReference type="ARBA" id="ARBA00017865"/>
    </source>
</evidence>